<keyword evidence="2" id="KW-1185">Reference proteome</keyword>
<dbReference type="KEGG" id="jag:GJA_4221"/>
<accession>W0VAB6</accession>
<dbReference type="STRING" id="1349767.GJA_4221"/>
<dbReference type="EMBL" id="HG322949">
    <property type="protein sequence ID" value="CDG84831.1"/>
    <property type="molecule type" value="Genomic_DNA"/>
</dbReference>
<organism evidence="1 2">
    <name type="scientific">Janthinobacterium agaricidamnosum NBRC 102515 = DSM 9628</name>
    <dbReference type="NCBI Taxonomy" id="1349767"/>
    <lineage>
        <taxon>Bacteria</taxon>
        <taxon>Pseudomonadati</taxon>
        <taxon>Pseudomonadota</taxon>
        <taxon>Betaproteobacteria</taxon>
        <taxon>Burkholderiales</taxon>
        <taxon>Oxalobacteraceae</taxon>
        <taxon>Janthinobacterium</taxon>
    </lineage>
</organism>
<name>W0VAB6_9BURK</name>
<evidence type="ECO:0000313" key="2">
    <source>
        <dbReference type="Proteomes" id="UP000027604"/>
    </source>
</evidence>
<dbReference type="HOGENOM" id="CLU_2716970_0_0_4"/>
<sequence>MANIKRIQWLIFWVRVGMIFPIKKITAHDCVIALNIPESAWNAGFVACAVHRRGVAALFPGTGGAVQYGVCN</sequence>
<dbReference type="Proteomes" id="UP000027604">
    <property type="component" value="Chromosome I"/>
</dbReference>
<gene>
    <name evidence="1" type="ORF">GJA_4221</name>
</gene>
<evidence type="ECO:0000313" key="1">
    <source>
        <dbReference type="EMBL" id="CDG84831.1"/>
    </source>
</evidence>
<dbReference type="AlphaFoldDB" id="W0VAB6"/>
<reference evidence="1 2" key="1">
    <citation type="journal article" date="2015" name="Genome Announc.">
        <title>Genome Sequence of Mushroom Soft-Rot Pathogen Janthinobacterium agaricidamnosum.</title>
        <authorList>
            <person name="Graupner K."/>
            <person name="Lackner G."/>
            <person name="Hertweck C."/>
        </authorList>
    </citation>
    <scope>NUCLEOTIDE SEQUENCE [LARGE SCALE GENOMIC DNA]</scope>
    <source>
        <strain evidence="2">NBRC 102515 / DSM 9628</strain>
    </source>
</reference>
<proteinExistence type="predicted"/>
<protein>
    <submittedName>
        <fullName evidence="1">Uncharacterized protein</fullName>
    </submittedName>
</protein>